<dbReference type="Gene3D" id="1.25.40.10">
    <property type="entry name" value="Tetratricopeptide repeat domain"/>
    <property type="match status" value="1"/>
</dbReference>
<dbReference type="SUPFAM" id="SSF48452">
    <property type="entry name" value="TPR-like"/>
    <property type="match status" value="1"/>
</dbReference>
<dbReference type="Proteomes" id="UP000283734">
    <property type="component" value="Unassembled WGS sequence"/>
</dbReference>
<gene>
    <name evidence="1" type="ORF">D4A39_14145</name>
</gene>
<dbReference type="EMBL" id="QYYA01000005">
    <property type="protein sequence ID" value="RJG16396.1"/>
    <property type="molecule type" value="Genomic_DNA"/>
</dbReference>
<keyword evidence="2" id="KW-1185">Reference proteome</keyword>
<proteinExistence type="predicted"/>
<evidence type="ECO:0000313" key="2">
    <source>
        <dbReference type="Proteomes" id="UP000283734"/>
    </source>
</evidence>
<comment type="caution">
    <text evidence="1">The sequence shown here is derived from an EMBL/GenBank/DDBJ whole genome shotgun (WGS) entry which is preliminary data.</text>
</comment>
<evidence type="ECO:0000313" key="1">
    <source>
        <dbReference type="EMBL" id="RJG16396.1"/>
    </source>
</evidence>
<accession>A0A418XUI1</accession>
<reference evidence="1 2" key="1">
    <citation type="submission" date="2018-09" db="EMBL/GenBank/DDBJ databases">
        <title>Alcanivorax profundi sp. nov., isolated from 1000 m-depth seawater of the Mariana Trench.</title>
        <authorList>
            <person name="Liu J."/>
        </authorList>
    </citation>
    <scope>NUCLEOTIDE SEQUENCE [LARGE SCALE GENOMIC DNA]</scope>
    <source>
        <strain evidence="1 2">MTEO17</strain>
    </source>
</reference>
<sequence length="448" mass="51174">MTDRHRKRMLPLTTRRSSRCSWPIHEMTATRSTSTTCGLWTATRTTRRPTTVFWTLQTKKWNRGVCHHYRVMAPFFVVLFSLIAGRNWAAPYTPSSNDQVLARLSPAEQALQQSSPIKNQANATAQARQLIDEARLREDSRFLGYAQATLKPFLTPTNSAATQLLMAEIEQYQHHFSLARSRLNRLLEQRPDEGQAWLMLANLDRVQGHFTSSRQACQQAATSLPATSVILCLSGIQAITGNLDKAEQTLTRLANSDQLSMTDDERQWLYTLLTEIAVQQGDNALALTHVQQALQIAPQSPYLRYLQSDIWLMQGANAKVITDLLDWQDRDNALLRLAIAAKRSRHSEASNWRNAYQQRVDMAQQSQRPIHHREHARFLLSVTEQADEALEAARANWETQRELSDLRILLASAALSENEKSLDDAYRFIQRHNINDAPSQHWNERATR</sequence>
<name>A0A418XUI1_9GAMM</name>
<dbReference type="InterPro" id="IPR011990">
    <property type="entry name" value="TPR-like_helical_dom_sf"/>
</dbReference>
<organism evidence="1 2">
    <name type="scientific">Alcanivorax profundi</name>
    <dbReference type="NCBI Taxonomy" id="2338368"/>
    <lineage>
        <taxon>Bacteria</taxon>
        <taxon>Pseudomonadati</taxon>
        <taxon>Pseudomonadota</taxon>
        <taxon>Gammaproteobacteria</taxon>
        <taxon>Oceanospirillales</taxon>
        <taxon>Alcanivoracaceae</taxon>
        <taxon>Alcanivorax</taxon>
    </lineage>
</organism>
<evidence type="ECO:0008006" key="3">
    <source>
        <dbReference type="Google" id="ProtNLM"/>
    </source>
</evidence>
<protein>
    <recommendedName>
        <fullName evidence="3">Tetratricopeptide repeat protein</fullName>
    </recommendedName>
</protein>
<dbReference type="AlphaFoldDB" id="A0A418XUI1"/>